<evidence type="ECO:0000256" key="3">
    <source>
        <dbReference type="ARBA" id="ARBA00022989"/>
    </source>
</evidence>
<proteinExistence type="predicted"/>
<dbReference type="GO" id="GO:0000324">
    <property type="term" value="C:fungal-type vacuole"/>
    <property type="evidence" value="ECO:0007669"/>
    <property type="project" value="TreeGrafter"/>
</dbReference>
<dbReference type="VEuPathDB" id="FungiDB:ASPNIDRAFT2_42695"/>
<dbReference type="InterPro" id="IPR007568">
    <property type="entry name" value="RTA1"/>
</dbReference>
<evidence type="ECO:0000256" key="1">
    <source>
        <dbReference type="ARBA" id="ARBA00004141"/>
    </source>
</evidence>
<feature type="transmembrane region" description="Helical" evidence="6">
    <location>
        <begin position="49"/>
        <end position="69"/>
    </location>
</feature>
<feature type="transmembrane region" description="Helical" evidence="6">
    <location>
        <begin position="124"/>
        <end position="149"/>
    </location>
</feature>
<evidence type="ECO:0000313" key="8">
    <source>
        <dbReference type="Proteomes" id="UP000068243"/>
    </source>
</evidence>
<name>A0A100IK52_ASPNG</name>
<feature type="transmembrane region" description="Helical" evidence="6">
    <location>
        <begin position="161"/>
        <end position="185"/>
    </location>
</feature>
<dbReference type="VEuPathDB" id="FungiDB:An18g02000"/>
<accession>A0A100IK52</accession>
<dbReference type="Pfam" id="PF04479">
    <property type="entry name" value="RTA1"/>
    <property type="match status" value="1"/>
</dbReference>
<gene>
    <name evidence="7" type="ORF">ABL_04882</name>
</gene>
<feature type="transmembrane region" description="Helical" evidence="6">
    <location>
        <begin position="238"/>
        <end position="262"/>
    </location>
</feature>
<keyword evidence="2 6" id="KW-0812">Transmembrane</keyword>
<evidence type="ECO:0000256" key="5">
    <source>
        <dbReference type="SAM" id="MobiDB-lite"/>
    </source>
</evidence>
<evidence type="ECO:0000256" key="2">
    <source>
        <dbReference type="ARBA" id="ARBA00022692"/>
    </source>
</evidence>
<keyword evidence="4 6" id="KW-0472">Membrane</keyword>
<feature type="transmembrane region" description="Helical" evidence="6">
    <location>
        <begin position="23"/>
        <end position="42"/>
    </location>
</feature>
<feature type="region of interest" description="Disordered" evidence="5">
    <location>
        <begin position="273"/>
        <end position="304"/>
    </location>
</feature>
<feature type="transmembrane region" description="Helical" evidence="6">
    <location>
        <begin position="89"/>
        <end position="112"/>
    </location>
</feature>
<feature type="transmembrane region" description="Helical" evidence="6">
    <location>
        <begin position="197"/>
        <end position="218"/>
    </location>
</feature>
<evidence type="ECO:0000313" key="7">
    <source>
        <dbReference type="EMBL" id="GAQ42221.1"/>
    </source>
</evidence>
<sequence length="304" mass="33831">MSTPQCFPYDPDIVTPFGYRPSIVAGVIFMVLFAGLFAVHVWQAFKYKNLWLGLAFSLGAFGEFTGWLARTVAWRCPYSVRLLEMQLAALIMAPAFTTAGIYGVLGLLISIVGQDKSPLTPRQYLIIFMTVDFWSLLLQAVGGGVAGAAFSAHTSYWPGTYTMVAGIIWQLVSTCVFTTLLEYVIYRAVYQIMQNPALRKITSSLMIACTCMVARGIYRSMELMNGWEGYLFTHEIYAIILDALVMFIASLALAVWNPAVLLKEARRHRSTELVQLRGGESQDAKKGHHQYQPVHEDPNSGLMG</sequence>
<dbReference type="PANTHER" id="PTHR31465:SF11">
    <property type="entry name" value="DOMAIN PROTEIN, PUTATIVE (AFU_ORTHOLOGUE AFUA_3G10770)-RELATED"/>
    <property type="match status" value="1"/>
</dbReference>
<dbReference type="Proteomes" id="UP000068243">
    <property type="component" value="Unassembled WGS sequence"/>
</dbReference>
<dbReference type="GO" id="GO:0005886">
    <property type="term" value="C:plasma membrane"/>
    <property type="evidence" value="ECO:0007669"/>
    <property type="project" value="TreeGrafter"/>
</dbReference>
<organism evidence="7 8">
    <name type="scientific">Aspergillus niger</name>
    <dbReference type="NCBI Taxonomy" id="5061"/>
    <lineage>
        <taxon>Eukaryota</taxon>
        <taxon>Fungi</taxon>
        <taxon>Dikarya</taxon>
        <taxon>Ascomycota</taxon>
        <taxon>Pezizomycotina</taxon>
        <taxon>Eurotiomycetes</taxon>
        <taxon>Eurotiomycetidae</taxon>
        <taxon>Eurotiales</taxon>
        <taxon>Aspergillaceae</taxon>
        <taxon>Aspergillus</taxon>
        <taxon>Aspergillus subgen. Circumdati</taxon>
    </lineage>
</organism>
<comment type="caution">
    <text evidence="7">The sequence shown here is derived from an EMBL/GenBank/DDBJ whole genome shotgun (WGS) entry which is preliminary data.</text>
</comment>
<protein>
    <submittedName>
        <fullName evidence="7">RTA1 domain protein, putative</fullName>
    </submittedName>
</protein>
<dbReference type="PANTHER" id="PTHR31465">
    <property type="entry name" value="PROTEIN RTA1-RELATED"/>
    <property type="match status" value="1"/>
</dbReference>
<dbReference type="OrthoDB" id="1844152at2759"/>
<evidence type="ECO:0000256" key="4">
    <source>
        <dbReference type="ARBA" id="ARBA00023136"/>
    </source>
</evidence>
<evidence type="ECO:0000256" key="6">
    <source>
        <dbReference type="SAM" id="Phobius"/>
    </source>
</evidence>
<keyword evidence="3 6" id="KW-1133">Transmembrane helix</keyword>
<reference evidence="8" key="1">
    <citation type="journal article" date="2016" name="Genome Announc.">
        <title>Draft genome sequence of Aspergillus niger strain An76.</title>
        <authorList>
            <person name="Gong W."/>
            <person name="Cheng Z."/>
            <person name="Zhang H."/>
            <person name="Liu L."/>
            <person name="Gao P."/>
            <person name="Wang L."/>
        </authorList>
    </citation>
    <scope>NUCLEOTIDE SEQUENCE [LARGE SCALE GENOMIC DNA]</scope>
    <source>
        <strain evidence="8">An76</strain>
    </source>
</reference>
<dbReference type="VEuPathDB" id="FungiDB:ATCC64974_110260"/>
<dbReference type="VEuPathDB" id="FungiDB:M747DRAFT_367050"/>
<dbReference type="EMBL" id="BCMY01000007">
    <property type="protein sequence ID" value="GAQ42221.1"/>
    <property type="molecule type" value="Genomic_DNA"/>
</dbReference>
<dbReference type="OMA" id="THEIYMI"/>
<comment type="subcellular location">
    <subcellularLocation>
        <location evidence="1">Membrane</location>
        <topology evidence="1">Multi-pass membrane protein</topology>
    </subcellularLocation>
</comment>
<dbReference type="AlphaFoldDB" id="A0A100IK52"/>